<dbReference type="SUPFAM" id="SSF51735">
    <property type="entry name" value="NAD(P)-binding Rossmann-fold domains"/>
    <property type="match status" value="1"/>
</dbReference>
<dbReference type="Gene3D" id="1.10.1200.10">
    <property type="entry name" value="ACP-like"/>
    <property type="match status" value="1"/>
</dbReference>
<evidence type="ECO:0000313" key="5">
    <source>
        <dbReference type="Proteomes" id="UP000813461"/>
    </source>
</evidence>
<dbReference type="PANTHER" id="PTHR44845">
    <property type="entry name" value="CARRIER DOMAIN-CONTAINING PROTEIN"/>
    <property type="match status" value="1"/>
</dbReference>
<sequence>MSPETRETNLCLSVGPDIDKPSDTILTRLSEITASSPDRIAAKHAYGSRISFQELTRRAIAISTALRSRGIEKATPICVLGPATIDGICAVLAICCIGCIYVPIDHRESTERNAVFVDSCNTDICIVNSPVDLKYAQSMGLANVFVCSDLQFVDGVEVLDDSEMDGIAVALDATTTAAPTRVVMLTHEILMAVMAAPSYFAPADDNTAATSTLIKHEGVNVTVATPSEYSAWFRSGHDALRECGSWKLAFCVGENIPTSVVRSFSALENTELDLVSVYASTGYPIAACMGIVDHKEYVADTEGKLIPAGPALPGYQVWIGDTLGRPVFAGWKGEIWIAGPGIGAGFFGGNEDNREFRVDSESGVRSYRTPDYGFLNDEGVLFVVSRPDVEAVVRLRDYYVDLVDVERTIVNQSGGQIEEGLVMQQHEDVELLQAFVVMASSADMDTPRFLQTLLRGLSLPNYLRPASAVVLDAIPLTLAGKADRQALKAMTIAQQNIIPVVQPASSFGRSNNPKHLRHLETTERAVLSIWQAFLPNITAKTNIISTSDFFSLGGDTATLSRILDRMRVEFRATLMLTDLAHNPTLRGMTTVAMNKISIFTLGGTTIDWKAETALPMTSSGPGGEDVKEGQNLVVLLTGTSGFLGQAVLQCLKSAPNVSLIHCVAIRSPDKTTPHAKVIYHPGNLTQPHFGMSNSDWNQLSLSVDVIIHLAALVDHIRPYSSLRTTNVLPTKKVVQLAAPRKIPIHYISSASVGRFTKHPIFPEMGVAQYPPPIDADGYTASKWASEVVLEKAHSKLQIPVMIHRPTTLVGNGVGEKNVMANLLHFSKELHTVPELRMDGAFDFVNIETAARTIIRDVLGGIQGVNFSNIGGMQRIGVLGLGNEIGGDVRTVEMRQWVELAKGAGMSTEMAHVFEEWDEHVKSFVGPDIRRSREMA</sequence>
<dbReference type="InterPro" id="IPR036736">
    <property type="entry name" value="ACP-like_sf"/>
</dbReference>
<dbReference type="Proteomes" id="UP000813461">
    <property type="component" value="Unassembled WGS sequence"/>
</dbReference>
<dbReference type="InterPro" id="IPR000873">
    <property type="entry name" value="AMP-dep_synth/lig_dom"/>
</dbReference>
<comment type="caution">
    <text evidence="4">The sequence shown here is derived from an EMBL/GenBank/DDBJ whole genome shotgun (WGS) entry which is preliminary data.</text>
</comment>
<dbReference type="InterPro" id="IPR009081">
    <property type="entry name" value="PP-bd_ACP"/>
</dbReference>
<dbReference type="PROSITE" id="PS50075">
    <property type="entry name" value="CARRIER"/>
    <property type="match status" value="1"/>
</dbReference>
<keyword evidence="1" id="KW-0596">Phosphopantetheine</keyword>
<dbReference type="Gene3D" id="3.40.50.12780">
    <property type="entry name" value="N-terminal domain of ligase-like"/>
    <property type="match status" value="2"/>
</dbReference>
<keyword evidence="5" id="KW-1185">Reference proteome</keyword>
<dbReference type="EMBL" id="JAGMVJ010000001">
    <property type="protein sequence ID" value="KAH7094375.1"/>
    <property type="molecule type" value="Genomic_DNA"/>
</dbReference>
<dbReference type="Gene3D" id="3.30.300.30">
    <property type="match status" value="1"/>
</dbReference>
<dbReference type="InterPro" id="IPR036291">
    <property type="entry name" value="NAD(P)-bd_dom_sf"/>
</dbReference>
<dbReference type="SUPFAM" id="SSF47336">
    <property type="entry name" value="ACP-like"/>
    <property type="match status" value="1"/>
</dbReference>
<dbReference type="InterPro" id="IPR042099">
    <property type="entry name" value="ANL_N_sf"/>
</dbReference>
<evidence type="ECO:0000313" key="4">
    <source>
        <dbReference type="EMBL" id="KAH7094375.1"/>
    </source>
</evidence>
<protein>
    <recommendedName>
        <fullName evidence="3">Carrier domain-containing protein</fullName>
    </recommendedName>
</protein>
<feature type="domain" description="Carrier" evidence="3">
    <location>
        <begin position="517"/>
        <end position="596"/>
    </location>
</feature>
<name>A0A8K0W4P0_9PLEO</name>
<keyword evidence="2" id="KW-0597">Phosphoprotein</keyword>
<gene>
    <name evidence="4" type="ORF">FB567DRAFT_599928</name>
</gene>
<dbReference type="SUPFAM" id="SSF56801">
    <property type="entry name" value="Acetyl-CoA synthetase-like"/>
    <property type="match status" value="1"/>
</dbReference>
<evidence type="ECO:0000256" key="1">
    <source>
        <dbReference type="ARBA" id="ARBA00022450"/>
    </source>
</evidence>
<dbReference type="AlphaFoldDB" id="A0A8K0W4P0"/>
<dbReference type="Pfam" id="PF07993">
    <property type="entry name" value="NAD_binding_4"/>
    <property type="match status" value="1"/>
</dbReference>
<evidence type="ECO:0000256" key="2">
    <source>
        <dbReference type="ARBA" id="ARBA00022553"/>
    </source>
</evidence>
<accession>A0A8K0W4P0</accession>
<reference evidence="4" key="1">
    <citation type="journal article" date="2021" name="Nat. Commun.">
        <title>Genetic determinants of endophytism in the Arabidopsis root mycobiome.</title>
        <authorList>
            <person name="Mesny F."/>
            <person name="Miyauchi S."/>
            <person name="Thiergart T."/>
            <person name="Pickel B."/>
            <person name="Atanasova L."/>
            <person name="Karlsson M."/>
            <person name="Huettel B."/>
            <person name="Barry K.W."/>
            <person name="Haridas S."/>
            <person name="Chen C."/>
            <person name="Bauer D."/>
            <person name="Andreopoulos W."/>
            <person name="Pangilinan J."/>
            <person name="LaButti K."/>
            <person name="Riley R."/>
            <person name="Lipzen A."/>
            <person name="Clum A."/>
            <person name="Drula E."/>
            <person name="Henrissat B."/>
            <person name="Kohler A."/>
            <person name="Grigoriev I.V."/>
            <person name="Martin F.M."/>
            <person name="Hacquard S."/>
        </authorList>
    </citation>
    <scope>NUCLEOTIDE SEQUENCE</scope>
    <source>
        <strain evidence="4">MPI-SDFR-AT-0120</strain>
    </source>
</reference>
<dbReference type="OrthoDB" id="3777821at2759"/>
<dbReference type="InterPro" id="IPR013120">
    <property type="entry name" value="FAR_NAD-bd"/>
</dbReference>
<organism evidence="4 5">
    <name type="scientific">Paraphoma chrysanthemicola</name>
    <dbReference type="NCBI Taxonomy" id="798071"/>
    <lineage>
        <taxon>Eukaryota</taxon>
        <taxon>Fungi</taxon>
        <taxon>Dikarya</taxon>
        <taxon>Ascomycota</taxon>
        <taxon>Pezizomycotina</taxon>
        <taxon>Dothideomycetes</taxon>
        <taxon>Pleosporomycetidae</taxon>
        <taxon>Pleosporales</taxon>
        <taxon>Pleosporineae</taxon>
        <taxon>Phaeosphaeriaceae</taxon>
        <taxon>Paraphoma</taxon>
    </lineage>
</organism>
<dbReference type="InterPro" id="IPR045851">
    <property type="entry name" value="AMP-bd_C_sf"/>
</dbReference>
<dbReference type="PANTHER" id="PTHR44845:SF6">
    <property type="entry name" value="BETA-ALANINE-ACTIVATING ENZYME"/>
    <property type="match status" value="1"/>
</dbReference>
<dbReference type="Pfam" id="PF00501">
    <property type="entry name" value="AMP-binding"/>
    <property type="match status" value="2"/>
</dbReference>
<dbReference type="Gene3D" id="3.40.50.720">
    <property type="entry name" value="NAD(P)-binding Rossmann-like Domain"/>
    <property type="match status" value="1"/>
</dbReference>
<evidence type="ECO:0000259" key="3">
    <source>
        <dbReference type="PROSITE" id="PS50075"/>
    </source>
</evidence>
<proteinExistence type="predicted"/>